<reference evidence="1" key="1">
    <citation type="submission" date="2016-12" db="EMBL/GenBank/DDBJ databases">
        <title>The genomes of Aspergillus section Nigri reveals drivers in fungal speciation.</title>
        <authorList>
            <consortium name="DOE Joint Genome Institute"/>
            <person name="Vesth T.C."/>
            <person name="Nybo J."/>
            <person name="Theobald S."/>
            <person name="Brandl J."/>
            <person name="Frisvad J.C."/>
            <person name="Nielsen K.F."/>
            <person name="Lyhne E.K."/>
            <person name="Kogle M.E."/>
            <person name="Kuo A."/>
            <person name="Riley R."/>
            <person name="Clum A."/>
            <person name="Nolan M."/>
            <person name="Lipzen A."/>
            <person name="Salamov A."/>
            <person name="Henrissat B."/>
            <person name="Wiebenga A."/>
            <person name="De Vries R.P."/>
            <person name="Grigoriev I.V."/>
            <person name="Mortensen U.H."/>
            <person name="Andersen M.R."/>
            <person name="Baker S.E."/>
        </authorList>
    </citation>
    <scope>NUCLEOTIDE SEQUENCE [LARGE SCALE GENOMIC DNA]</scope>
    <source>
        <strain evidence="1">CBS 113365</strain>
    </source>
</reference>
<dbReference type="Proteomes" id="UP000248405">
    <property type="component" value="Unassembled WGS sequence"/>
</dbReference>
<dbReference type="AlphaFoldDB" id="A0A319ASU8"/>
<evidence type="ECO:0000313" key="1">
    <source>
        <dbReference type="EMBL" id="PYH63406.1"/>
    </source>
</evidence>
<organism evidence="1 2">
    <name type="scientific">Aspergillus vadensis (strain CBS 113365 / IMI 142717 / IBT 24658)</name>
    <dbReference type="NCBI Taxonomy" id="1448311"/>
    <lineage>
        <taxon>Eukaryota</taxon>
        <taxon>Fungi</taxon>
        <taxon>Dikarya</taxon>
        <taxon>Ascomycota</taxon>
        <taxon>Pezizomycotina</taxon>
        <taxon>Eurotiomycetes</taxon>
        <taxon>Eurotiomycetidae</taxon>
        <taxon>Eurotiales</taxon>
        <taxon>Aspergillaceae</taxon>
        <taxon>Aspergillus</taxon>
        <taxon>Aspergillus subgen. Circumdati</taxon>
    </lineage>
</organism>
<sequence length="328" mass="35808">MKRWYALYDKVTEGEGLKRSAELSSENEREDSRRICVDDGCFNIPRSEHDDFQELLWSVGNFTQSSYGDVLGELVPRGTVAKICKNKKQISKFTAKDYNPVGVLSNSRQLFGVVKSGAKAAICNGLPIVPGKRVLGTDYIVEHVTELQTPAQFTTSMLSGKLPSGAVAPGAASNYDWTQVFSQSGYFFQTWSQLGILQPSGLSGSTPAESVAIPLGSTNDINNFQILEAPTNGLKAAAWQLFKNIVSEDRFGKQSPGGKIDFINRLYKTLPGYLNHADVQDSLEYGYNAIKTAMEALDLAAQNNANVSPIPGSSFALAWRAYASDFFT</sequence>
<dbReference type="EMBL" id="KZ821655">
    <property type="protein sequence ID" value="PYH63406.1"/>
    <property type="molecule type" value="Genomic_DNA"/>
</dbReference>
<name>A0A319ASU8_ASPVC</name>
<dbReference type="RefSeq" id="XP_025557200.1">
    <property type="nucleotide sequence ID" value="XM_025709717.1"/>
</dbReference>
<evidence type="ECO:0000313" key="2">
    <source>
        <dbReference type="Proteomes" id="UP000248405"/>
    </source>
</evidence>
<accession>A0A319ASU8</accession>
<gene>
    <name evidence="1" type="ORF">BO88DRAFT_439481</name>
</gene>
<keyword evidence="2" id="KW-1185">Reference proteome</keyword>
<protein>
    <submittedName>
        <fullName evidence="1">Uncharacterized protein</fullName>
    </submittedName>
</protein>
<dbReference type="OrthoDB" id="73875at2759"/>
<dbReference type="GeneID" id="37214309"/>
<proteinExistence type="predicted"/>